<gene>
    <name evidence="1" type="ORF">WMO40_13510</name>
</gene>
<accession>A0ACC6SD41</accession>
<organism evidence="1 2">
    <name type="scientific">Robertmurraya yapensis</name>
    <name type="common">ex Hitch et al 2024</name>
    <dbReference type="NCBI Taxonomy" id="3133160"/>
    <lineage>
        <taxon>Bacteria</taxon>
        <taxon>Bacillati</taxon>
        <taxon>Bacillota</taxon>
        <taxon>Bacilli</taxon>
        <taxon>Bacillales</taxon>
        <taxon>Bacillaceae</taxon>
        <taxon>Robertmurraya</taxon>
    </lineage>
</organism>
<proteinExistence type="predicted"/>
<evidence type="ECO:0000313" key="2">
    <source>
        <dbReference type="Proteomes" id="UP001439875"/>
    </source>
</evidence>
<reference evidence="1" key="1">
    <citation type="submission" date="2024-03" db="EMBL/GenBank/DDBJ databases">
        <title>Human intestinal bacterial collection.</title>
        <authorList>
            <person name="Pauvert C."/>
            <person name="Hitch T.C.A."/>
            <person name="Clavel T."/>
        </authorList>
    </citation>
    <scope>NUCLEOTIDE SEQUENCE</scope>
    <source>
        <strain evidence="1">CLA-AA-H227</strain>
    </source>
</reference>
<dbReference type="EMBL" id="JBBMEW010000011">
    <property type="protein sequence ID" value="MEQ2527723.1"/>
    <property type="molecule type" value="Genomic_DNA"/>
</dbReference>
<sequence length="88" mass="10025">MQMKLLMCLECNDIFNLDLSEKSCSCGRSKGKYINQQLAEYTGEFALPLGFTNSSLIQAIKHQPNEGMGKEFTAFVIPKNCETFFKRF</sequence>
<keyword evidence="2" id="KW-1185">Reference proteome</keyword>
<name>A0ACC6SD41_9BACI</name>
<comment type="caution">
    <text evidence="1">The sequence shown here is derived from an EMBL/GenBank/DDBJ whole genome shotgun (WGS) entry which is preliminary data.</text>
</comment>
<protein>
    <submittedName>
        <fullName evidence="1">Uncharacterized protein</fullName>
    </submittedName>
</protein>
<evidence type="ECO:0000313" key="1">
    <source>
        <dbReference type="EMBL" id="MEQ2527723.1"/>
    </source>
</evidence>
<dbReference type="Proteomes" id="UP001439875">
    <property type="component" value="Unassembled WGS sequence"/>
</dbReference>